<dbReference type="OMA" id="CCPITEL"/>
<evidence type="ECO:0000313" key="7">
    <source>
        <dbReference type="Proteomes" id="UP000011083"/>
    </source>
</evidence>
<dbReference type="FunFam" id="3.30.70.330:FF:000383">
    <property type="entry name" value="Sex lethal, isoform D"/>
    <property type="match status" value="1"/>
</dbReference>
<evidence type="ECO:0000256" key="1">
    <source>
        <dbReference type="ARBA" id="ARBA00022737"/>
    </source>
</evidence>
<dbReference type="GO" id="GO:0009967">
    <property type="term" value="P:positive regulation of signal transduction"/>
    <property type="evidence" value="ECO:0007669"/>
    <property type="project" value="UniProtKB-ARBA"/>
</dbReference>
<gene>
    <name evidence="6" type="ORF">ACA1_230320</name>
</gene>
<dbReference type="Proteomes" id="UP000011083">
    <property type="component" value="Unassembled WGS sequence"/>
</dbReference>
<evidence type="ECO:0000256" key="4">
    <source>
        <dbReference type="SAM" id="MobiDB-lite"/>
    </source>
</evidence>
<dbReference type="InterPro" id="IPR012677">
    <property type="entry name" value="Nucleotide-bd_a/b_plait_sf"/>
</dbReference>
<dbReference type="GO" id="GO:0003729">
    <property type="term" value="F:mRNA binding"/>
    <property type="evidence" value="ECO:0007669"/>
    <property type="project" value="TreeGrafter"/>
</dbReference>
<keyword evidence="7" id="KW-1185">Reference proteome</keyword>
<dbReference type="PROSITE" id="PS50102">
    <property type="entry name" value="RRM"/>
    <property type="match status" value="1"/>
</dbReference>
<evidence type="ECO:0000313" key="6">
    <source>
        <dbReference type="EMBL" id="ELR21657.1"/>
    </source>
</evidence>
<reference evidence="6 7" key="1">
    <citation type="journal article" date="2013" name="Genome Biol.">
        <title>Genome of Acanthamoeba castellanii highlights extensive lateral gene transfer and early evolution of tyrosine kinase signaling.</title>
        <authorList>
            <person name="Clarke M."/>
            <person name="Lohan A.J."/>
            <person name="Liu B."/>
            <person name="Lagkouvardos I."/>
            <person name="Roy S."/>
            <person name="Zafar N."/>
            <person name="Bertelli C."/>
            <person name="Schilde C."/>
            <person name="Kianianmomeni A."/>
            <person name="Burglin T.R."/>
            <person name="Frech C."/>
            <person name="Turcotte B."/>
            <person name="Kopec K.O."/>
            <person name="Synnott J.M."/>
            <person name="Choo C."/>
            <person name="Paponov I."/>
            <person name="Finkler A."/>
            <person name="Soon Heng Tan C."/>
            <person name="Hutchins A.P."/>
            <person name="Weinmeier T."/>
            <person name="Rattei T."/>
            <person name="Chu J.S."/>
            <person name="Gimenez G."/>
            <person name="Irimia M."/>
            <person name="Rigden D.J."/>
            <person name="Fitzpatrick D.A."/>
            <person name="Lorenzo-Morales J."/>
            <person name="Bateman A."/>
            <person name="Chiu C.H."/>
            <person name="Tang P."/>
            <person name="Hegemann P."/>
            <person name="Fromm H."/>
            <person name="Raoult D."/>
            <person name="Greub G."/>
            <person name="Miranda-Saavedra D."/>
            <person name="Chen N."/>
            <person name="Nash P."/>
            <person name="Ginger M.L."/>
            <person name="Horn M."/>
            <person name="Schaap P."/>
            <person name="Caler L."/>
            <person name="Loftus B."/>
        </authorList>
    </citation>
    <scope>NUCLEOTIDE SEQUENCE [LARGE SCALE GENOMIC DNA]</scope>
    <source>
        <strain evidence="6 7">Neff</strain>
    </source>
</reference>
<dbReference type="CDD" id="cd12362">
    <property type="entry name" value="RRM3_CELF1-6"/>
    <property type="match status" value="1"/>
</dbReference>
<proteinExistence type="predicted"/>
<accession>L8H8W5</accession>
<dbReference type="InterPro" id="IPR050502">
    <property type="entry name" value="Euk_RNA-bind_prot"/>
</dbReference>
<dbReference type="PANTHER" id="PTHR48025:SF1">
    <property type="entry name" value="RRM DOMAIN-CONTAINING PROTEIN"/>
    <property type="match status" value="1"/>
</dbReference>
<dbReference type="KEGG" id="acan:ACA1_230320"/>
<protein>
    <submittedName>
        <fullName evidence="6">CUGbinding protein LYLQ isoform, putative</fullName>
    </submittedName>
</protein>
<dbReference type="Gene3D" id="3.30.70.330">
    <property type="match status" value="1"/>
</dbReference>
<dbReference type="InterPro" id="IPR000504">
    <property type="entry name" value="RRM_dom"/>
</dbReference>
<dbReference type="GO" id="GO:0005737">
    <property type="term" value="C:cytoplasm"/>
    <property type="evidence" value="ECO:0007669"/>
    <property type="project" value="UniProtKB-ARBA"/>
</dbReference>
<dbReference type="OrthoDB" id="410044at2759"/>
<dbReference type="GO" id="GO:0010629">
    <property type="term" value="P:negative regulation of gene expression"/>
    <property type="evidence" value="ECO:0007669"/>
    <property type="project" value="UniProtKB-ARBA"/>
</dbReference>
<feature type="region of interest" description="Disordered" evidence="4">
    <location>
        <begin position="1"/>
        <end position="21"/>
    </location>
</feature>
<dbReference type="GeneID" id="14922564"/>
<dbReference type="GO" id="GO:0005634">
    <property type="term" value="C:nucleus"/>
    <property type="evidence" value="ECO:0007669"/>
    <property type="project" value="TreeGrafter"/>
</dbReference>
<dbReference type="Pfam" id="PF00076">
    <property type="entry name" value="RRM_1"/>
    <property type="match status" value="1"/>
</dbReference>
<dbReference type="PANTHER" id="PTHR48025">
    <property type="entry name" value="OS02G0815200 PROTEIN"/>
    <property type="match status" value="1"/>
</dbReference>
<dbReference type="STRING" id="1257118.L8H8W5"/>
<evidence type="ECO:0000256" key="2">
    <source>
        <dbReference type="ARBA" id="ARBA00022884"/>
    </source>
</evidence>
<name>L8H8W5_ACACF</name>
<dbReference type="SMART" id="SM00360">
    <property type="entry name" value="RRM"/>
    <property type="match status" value="1"/>
</dbReference>
<dbReference type="VEuPathDB" id="AmoebaDB:ACA1_230320"/>
<dbReference type="InterPro" id="IPR035979">
    <property type="entry name" value="RBD_domain_sf"/>
</dbReference>
<dbReference type="EMBL" id="KB007901">
    <property type="protein sequence ID" value="ELR21657.1"/>
    <property type="molecule type" value="Genomic_DNA"/>
</dbReference>
<organism evidence="6 7">
    <name type="scientific">Acanthamoeba castellanii (strain ATCC 30010 / Neff)</name>
    <dbReference type="NCBI Taxonomy" id="1257118"/>
    <lineage>
        <taxon>Eukaryota</taxon>
        <taxon>Amoebozoa</taxon>
        <taxon>Discosea</taxon>
        <taxon>Longamoebia</taxon>
        <taxon>Centramoebida</taxon>
        <taxon>Acanthamoebidae</taxon>
        <taxon>Acanthamoeba</taxon>
    </lineage>
</organism>
<keyword evidence="2 3" id="KW-0694">RNA-binding</keyword>
<evidence type="ECO:0000256" key="3">
    <source>
        <dbReference type="PROSITE-ProRule" id="PRU00176"/>
    </source>
</evidence>
<evidence type="ECO:0000259" key="5">
    <source>
        <dbReference type="PROSITE" id="PS50102"/>
    </source>
</evidence>
<dbReference type="SUPFAM" id="SSF54928">
    <property type="entry name" value="RNA-binding domain, RBD"/>
    <property type="match status" value="1"/>
</dbReference>
<dbReference type="RefSeq" id="XP_004346602.1">
    <property type="nucleotide sequence ID" value="XM_004346552.1"/>
</dbReference>
<dbReference type="AlphaFoldDB" id="L8H8W5"/>
<sequence length="106" mass="11456">MSPQAVMGAAQPPAAQGEGPPGANLFIYHLPPHFGDSDLYSHFAPYGQLVSAKVFIDKATGQSKCFGFVSYSMPAAAEMAIQQMNGFQVAGKRLRVQHKRSRAQPY</sequence>
<feature type="domain" description="RRM" evidence="5">
    <location>
        <begin position="23"/>
        <end position="101"/>
    </location>
</feature>
<keyword evidence="1" id="KW-0677">Repeat</keyword>